<evidence type="ECO:0000256" key="1">
    <source>
        <dbReference type="ARBA" id="ARBA00000085"/>
    </source>
</evidence>
<dbReference type="InterPro" id="IPR003661">
    <property type="entry name" value="HisK_dim/P_dom"/>
</dbReference>
<dbReference type="PROSITE" id="PS50109">
    <property type="entry name" value="HIS_KIN"/>
    <property type="match status" value="1"/>
</dbReference>
<dbReference type="FunFam" id="3.30.565.10:FF:000006">
    <property type="entry name" value="Sensor histidine kinase WalK"/>
    <property type="match status" value="1"/>
</dbReference>
<dbReference type="CDD" id="cd00082">
    <property type="entry name" value="HisKA"/>
    <property type="match status" value="1"/>
</dbReference>
<dbReference type="InterPro" id="IPR050736">
    <property type="entry name" value="Sensor_HK_Regulatory"/>
</dbReference>
<evidence type="ECO:0000256" key="5">
    <source>
        <dbReference type="ARBA" id="ARBA00022777"/>
    </source>
</evidence>
<feature type="domain" description="Histidine kinase" evidence="8">
    <location>
        <begin position="97"/>
        <end position="315"/>
    </location>
</feature>
<keyword evidence="7" id="KW-0472">Membrane</keyword>
<keyword evidence="3" id="KW-0597">Phosphoprotein</keyword>
<keyword evidence="5" id="KW-0418">Kinase</keyword>
<dbReference type="InterPro" id="IPR005467">
    <property type="entry name" value="His_kinase_dom"/>
</dbReference>
<comment type="caution">
    <text evidence="9">The sequence shown here is derived from an EMBL/GenBank/DDBJ whole genome shotgun (WGS) entry which is preliminary data.</text>
</comment>
<feature type="transmembrane region" description="Helical" evidence="7">
    <location>
        <begin position="58"/>
        <end position="77"/>
    </location>
</feature>
<evidence type="ECO:0000259" key="8">
    <source>
        <dbReference type="PROSITE" id="PS50109"/>
    </source>
</evidence>
<evidence type="ECO:0000256" key="6">
    <source>
        <dbReference type="ARBA" id="ARBA00023012"/>
    </source>
</evidence>
<name>A0A2M7EB07_9BACT</name>
<dbReference type="SUPFAM" id="SSF47384">
    <property type="entry name" value="Homodimeric domain of signal transducing histidine kinase"/>
    <property type="match status" value="1"/>
</dbReference>
<organism evidence="9 10">
    <name type="scientific">Candidatus Nealsonbacteria bacterium CG01_land_8_20_14_3_00_12</name>
    <dbReference type="NCBI Taxonomy" id="1974697"/>
    <lineage>
        <taxon>Bacteria</taxon>
        <taxon>Candidatus Nealsoniibacteriota</taxon>
    </lineage>
</organism>
<dbReference type="InterPro" id="IPR036097">
    <property type="entry name" value="HisK_dim/P_sf"/>
</dbReference>
<gene>
    <name evidence="9" type="ORF">COS09_02365</name>
</gene>
<reference evidence="10" key="1">
    <citation type="submission" date="2017-09" db="EMBL/GenBank/DDBJ databases">
        <title>Depth-based differentiation of microbial function through sediment-hosted aquifers and enrichment of novel symbionts in the deep terrestrial subsurface.</title>
        <authorList>
            <person name="Probst A.J."/>
            <person name="Ladd B."/>
            <person name="Jarett J.K."/>
            <person name="Geller-Mcgrath D.E."/>
            <person name="Sieber C.M.K."/>
            <person name="Emerson J.B."/>
            <person name="Anantharaman K."/>
            <person name="Thomas B.C."/>
            <person name="Malmstrom R."/>
            <person name="Stieglmeier M."/>
            <person name="Klingl A."/>
            <person name="Woyke T."/>
            <person name="Ryan C.M."/>
            <person name="Banfield J.F."/>
        </authorList>
    </citation>
    <scope>NUCLEOTIDE SEQUENCE [LARGE SCALE GENOMIC DNA]</scope>
</reference>
<accession>A0A2M7EB07</accession>
<dbReference type="InterPro" id="IPR004358">
    <property type="entry name" value="Sig_transdc_His_kin-like_C"/>
</dbReference>
<dbReference type="Pfam" id="PF00512">
    <property type="entry name" value="HisKA"/>
    <property type="match status" value="1"/>
</dbReference>
<dbReference type="GO" id="GO:0000155">
    <property type="term" value="F:phosphorelay sensor kinase activity"/>
    <property type="evidence" value="ECO:0007669"/>
    <property type="project" value="InterPro"/>
</dbReference>
<evidence type="ECO:0000256" key="2">
    <source>
        <dbReference type="ARBA" id="ARBA00012438"/>
    </source>
</evidence>
<dbReference type="PANTHER" id="PTHR43711:SF1">
    <property type="entry name" value="HISTIDINE KINASE 1"/>
    <property type="match status" value="1"/>
</dbReference>
<dbReference type="InterPro" id="IPR036890">
    <property type="entry name" value="HATPase_C_sf"/>
</dbReference>
<dbReference type="PRINTS" id="PR00344">
    <property type="entry name" value="BCTRLSENSOR"/>
</dbReference>
<evidence type="ECO:0000313" key="10">
    <source>
        <dbReference type="Proteomes" id="UP000230766"/>
    </source>
</evidence>
<dbReference type="SUPFAM" id="SSF55874">
    <property type="entry name" value="ATPase domain of HSP90 chaperone/DNA topoisomerase II/histidine kinase"/>
    <property type="match status" value="1"/>
</dbReference>
<feature type="transmembrane region" description="Helical" evidence="7">
    <location>
        <begin position="29"/>
        <end position="49"/>
    </location>
</feature>
<dbReference type="SMART" id="SM00387">
    <property type="entry name" value="HATPase_c"/>
    <property type="match status" value="1"/>
</dbReference>
<keyword evidence="4" id="KW-0808">Transferase</keyword>
<dbReference type="Gene3D" id="1.10.287.130">
    <property type="match status" value="1"/>
</dbReference>
<keyword evidence="6" id="KW-0902">Two-component regulatory system</keyword>
<evidence type="ECO:0000256" key="7">
    <source>
        <dbReference type="SAM" id="Phobius"/>
    </source>
</evidence>
<keyword evidence="7" id="KW-1133">Transmembrane helix</keyword>
<dbReference type="InterPro" id="IPR003594">
    <property type="entry name" value="HATPase_dom"/>
</dbReference>
<proteinExistence type="predicted"/>
<evidence type="ECO:0000313" key="9">
    <source>
        <dbReference type="EMBL" id="PIV64909.1"/>
    </source>
</evidence>
<sequence>MSFKNILSQLNIFAQCKKYGLPLWQCPQFLFLVMGIVIAITAITFYAIATRYIADPRLVALMVLIITAILFIIANIINRSFERLAEASRMKSEFISVVSHQLRSPLSNLRWAIELLMSGRTDPITEKQLEYFKILKENSIRMGELVSDLLIVSRLETAKLPFKKQEFAFEDLINNLIKEFKPLARASNVEIKFEPEKNLPKVFSDPSQLRLVIENLLDNAIRYIKERGQVEIKLEKRDKNFYFEIKDNGVGIPREDQKYIFQKFFRSENILRYQTQGSGLGLYISKAIVERSGGKISFRSQEGVGSTFWFTIPIK</sequence>
<comment type="catalytic activity">
    <reaction evidence="1">
        <text>ATP + protein L-histidine = ADP + protein N-phospho-L-histidine.</text>
        <dbReference type="EC" id="2.7.13.3"/>
    </reaction>
</comment>
<evidence type="ECO:0000256" key="4">
    <source>
        <dbReference type="ARBA" id="ARBA00022679"/>
    </source>
</evidence>
<evidence type="ECO:0000256" key="3">
    <source>
        <dbReference type="ARBA" id="ARBA00022553"/>
    </source>
</evidence>
<dbReference type="PANTHER" id="PTHR43711">
    <property type="entry name" value="TWO-COMPONENT HISTIDINE KINASE"/>
    <property type="match status" value="1"/>
</dbReference>
<keyword evidence="7" id="KW-0812">Transmembrane</keyword>
<dbReference type="AlphaFoldDB" id="A0A2M7EB07"/>
<dbReference type="Pfam" id="PF02518">
    <property type="entry name" value="HATPase_c"/>
    <property type="match status" value="1"/>
</dbReference>
<dbReference type="CDD" id="cd00075">
    <property type="entry name" value="HATPase"/>
    <property type="match status" value="1"/>
</dbReference>
<dbReference type="Gene3D" id="3.30.565.10">
    <property type="entry name" value="Histidine kinase-like ATPase, C-terminal domain"/>
    <property type="match status" value="1"/>
</dbReference>
<dbReference type="EC" id="2.7.13.3" evidence="2"/>
<dbReference type="Proteomes" id="UP000230766">
    <property type="component" value="Unassembled WGS sequence"/>
</dbReference>
<dbReference type="EMBL" id="PETJ01000062">
    <property type="protein sequence ID" value="PIV64909.1"/>
    <property type="molecule type" value="Genomic_DNA"/>
</dbReference>
<protein>
    <recommendedName>
        <fullName evidence="2">histidine kinase</fullName>
        <ecNumber evidence="2">2.7.13.3</ecNumber>
    </recommendedName>
</protein>
<dbReference type="SMART" id="SM00388">
    <property type="entry name" value="HisKA"/>
    <property type="match status" value="1"/>
</dbReference>